<keyword evidence="6" id="KW-0614">Plasmid</keyword>
<feature type="domain" description="DNA helicase TraI type C-terminal" evidence="2">
    <location>
        <begin position="1517"/>
        <end position="1669"/>
    </location>
</feature>
<dbReference type="GO" id="GO:0003677">
    <property type="term" value="F:DNA binding"/>
    <property type="evidence" value="ECO:0007669"/>
    <property type="project" value="InterPro"/>
</dbReference>
<evidence type="ECO:0000259" key="5">
    <source>
        <dbReference type="Pfam" id="PF22232"/>
    </source>
</evidence>
<dbReference type="Pfam" id="PF08751">
    <property type="entry name" value="TrwC"/>
    <property type="match status" value="1"/>
</dbReference>
<protein>
    <submittedName>
        <fullName evidence="6">IncF plasmid conjugative transfer DNA-nicking and unwinding protein TraI</fullName>
    </submittedName>
</protein>
<dbReference type="RefSeq" id="WP_173636342.1">
    <property type="nucleotide sequence ID" value="NZ_CP054213.1"/>
</dbReference>
<dbReference type="GO" id="GO:0005524">
    <property type="term" value="F:ATP binding"/>
    <property type="evidence" value="ECO:0007669"/>
    <property type="project" value="InterPro"/>
</dbReference>
<dbReference type="NCBIfam" id="TIGR02686">
    <property type="entry name" value="relax_trwC"/>
    <property type="match status" value="1"/>
</dbReference>
<dbReference type="Pfam" id="PF07057">
    <property type="entry name" value="TraI_C"/>
    <property type="match status" value="1"/>
</dbReference>
<name>A0A6M8UI42_9GAMM</name>
<feature type="region of interest" description="Disordered" evidence="1">
    <location>
        <begin position="1831"/>
        <end position="1888"/>
    </location>
</feature>
<dbReference type="SUPFAM" id="SSF55464">
    <property type="entry name" value="Origin of replication-binding domain, RBD-like"/>
    <property type="match status" value="1"/>
</dbReference>
<geneLocation type="plasmid" evidence="7">
    <name>ppd-1</name>
</geneLocation>
<dbReference type="CDD" id="cd17933">
    <property type="entry name" value="DEXSc_RecD-like"/>
    <property type="match status" value="1"/>
</dbReference>
<dbReference type="GO" id="GO:0003678">
    <property type="term" value="F:DNA helicase activity"/>
    <property type="evidence" value="ECO:0007669"/>
    <property type="project" value="InterPro"/>
</dbReference>
<dbReference type="InterPro" id="IPR014862">
    <property type="entry name" value="TrwC"/>
</dbReference>
<feature type="domain" description="TraI helicase-associated ssDBD N-terminal" evidence="5">
    <location>
        <begin position="535"/>
        <end position="625"/>
    </location>
</feature>
<dbReference type="GO" id="GO:0016818">
    <property type="term" value="F:hydrolase activity, acting on acid anhydrides, in phosphorus-containing anhydrides"/>
    <property type="evidence" value="ECO:0007669"/>
    <property type="project" value="InterPro"/>
</dbReference>
<evidence type="ECO:0000259" key="4">
    <source>
        <dbReference type="Pfam" id="PF18340"/>
    </source>
</evidence>
<feature type="compositionally biased region" description="Basic and acidic residues" evidence="1">
    <location>
        <begin position="1864"/>
        <end position="1888"/>
    </location>
</feature>
<proteinExistence type="predicted"/>
<feature type="domain" description="TraI 2B/2B-like" evidence="4">
    <location>
        <begin position="723"/>
        <end position="801"/>
    </location>
</feature>
<feature type="compositionally biased region" description="Basic and acidic residues" evidence="1">
    <location>
        <begin position="265"/>
        <end position="279"/>
    </location>
</feature>
<dbReference type="InterPro" id="IPR040668">
    <property type="entry name" value="TraI_2B"/>
</dbReference>
<reference evidence="6 7" key="1">
    <citation type="submission" date="2020-06" db="EMBL/GenBank/DDBJ databases">
        <title>Genome sequence of Paramixta manurensis strain PD-1.</title>
        <authorList>
            <person name="Lee C.W."/>
            <person name="Kim J."/>
        </authorList>
    </citation>
    <scope>NUCLEOTIDE SEQUENCE [LARGE SCALE GENOMIC DNA]</scope>
    <source>
        <strain evidence="6 7">PD-1</strain>
        <plasmid evidence="7">ppd-1</plasmid>
    </source>
</reference>
<dbReference type="Proteomes" id="UP000505325">
    <property type="component" value="Plasmid pPD-1"/>
</dbReference>
<evidence type="ECO:0000259" key="2">
    <source>
        <dbReference type="Pfam" id="PF07057"/>
    </source>
</evidence>
<dbReference type="NCBIfam" id="NF041492">
    <property type="entry name" value="MobF"/>
    <property type="match status" value="1"/>
</dbReference>
<evidence type="ECO:0000256" key="1">
    <source>
        <dbReference type="SAM" id="MobiDB-lite"/>
    </source>
</evidence>
<dbReference type="EMBL" id="CP054213">
    <property type="protein sequence ID" value="QKJ89284.1"/>
    <property type="molecule type" value="Genomic_DNA"/>
</dbReference>
<dbReference type="NCBIfam" id="NF010263">
    <property type="entry name" value="PRK13709.1"/>
    <property type="match status" value="1"/>
</dbReference>
<dbReference type="Pfam" id="PF18340">
    <property type="entry name" value="TraI_2B"/>
    <property type="match status" value="1"/>
</dbReference>
<dbReference type="InterPro" id="IPR054558">
    <property type="entry name" value="TraI_hel_assoc_DBD_N"/>
</dbReference>
<gene>
    <name evidence="6" type="ORF">PMPD1_4386</name>
</gene>
<keyword evidence="7" id="KW-1185">Reference proteome</keyword>
<dbReference type="InterPro" id="IPR009767">
    <property type="entry name" value="DNA_helicase_TraI_C"/>
</dbReference>
<dbReference type="Pfam" id="PF13604">
    <property type="entry name" value="AAA_30"/>
    <property type="match status" value="1"/>
</dbReference>
<dbReference type="SUPFAM" id="SSF52540">
    <property type="entry name" value="P-loop containing nucleoside triphosphate hydrolases"/>
    <property type="match status" value="2"/>
</dbReference>
<feature type="region of interest" description="Disordered" evidence="1">
    <location>
        <begin position="265"/>
        <end position="370"/>
    </location>
</feature>
<dbReference type="InterPro" id="IPR027417">
    <property type="entry name" value="P-loop_NTPase"/>
</dbReference>
<accession>A0A6M8UI42</accession>
<feature type="compositionally biased region" description="Basic and acidic residues" evidence="1">
    <location>
        <begin position="317"/>
        <end position="333"/>
    </location>
</feature>
<evidence type="ECO:0000313" key="7">
    <source>
        <dbReference type="Proteomes" id="UP000505325"/>
    </source>
</evidence>
<organism evidence="6 7">
    <name type="scientific">Paramixta manurensis</name>
    <dbReference type="NCBI Taxonomy" id="2740817"/>
    <lineage>
        <taxon>Bacteria</taxon>
        <taxon>Pseudomonadati</taxon>
        <taxon>Pseudomonadota</taxon>
        <taxon>Gammaproteobacteria</taxon>
        <taxon>Enterobacterales</taxon>
        <taxon>Erwiniaceae</taxon>
        <taxon>Paramixta</taxon>
    </lineage>
</organism>
<dbReference type="Pfam" id="PF22232">
    <property type="entry name" value="TraI_hel_assoc_N"/>
    <property type="match status" value="1"/>
</dbReference>
<dbReference type="InterPro" id="IPR014059">
    <property type="entry name" value="TraI/TrwC_relax"/>
</dbReference>
<evidence type="ECO:0000313" key="6">
    <source>
        <dbReference type="EMBL" id="QKJ89284.1"/>
    </source>
</evidence>
<sequence length="1888" mass="205623">MMTVAPVASASDAAGYYSSKDNYYFLDDLESQWLGEGARELGLEGPVDLDTFTNVLHGRLPDGTELGKDVQGSHVHRPGHDFTFSAPKSISLLILAGGDKRLLEAHHEAVKETLSVIEQMVTARDTKDGVTSIVPTGKMVAALFTHDTSRNLDPMIHTHAVLANVTELEGKWKALATDYIHGAGFIETMYRHQVSFGKIYRNSLKSKTEALGYETELTGGRHELWEIKGFTEEVLDEFSSRHREIIGQVGEEASLKSRDVAALDTRQRKQDISRLRDSDEPVVSSPEKTVSAPSGSPRLPESREPREPVPASPALPETEHRQTDASHNEKTPENGEPGGALQEQLPGSPAVPEQEQPIVKPETTDGRSRLQARWQRQMEGTGFDIDGVMQAARAREATRIISGDESPSPADIIDTVREAISVLSDSRTRFTYGDLLMTAHHAGSEQHTIPALRRAIDQAISENLLVPLDGDKGVFTSGIHLLDELSVQALAADIVKENRVIRFRSPADAAPAHLKSAEHEPIAILNAPASVQRLRETTEELVTMSRKAGREVRVLASSVERAMSLEKSKILKGNILQRSRVLDSTFSLSPQSTLIIEGAEKLGLKEMLVLTGEAREKNAQLLFLDSAGRQSNANALSVLSTSGVPRHGLTEPSAGLEARVISITDKRDRYHALAERFAELSSPDNPVTAAVVGAREQQQLTGIIRDALQNAGKLDREGVVIEARTPVFITAKERKLASSYRPGMVLEDRSEKNETRHYIVDRVHDDTRMLSLIDSDGVLSRVKLSALNGDWRAFTQEKLSVAPGERLFAVAGDKQAGLRARDRLTVTAVENGELTLTREGQKHPLTVRADRPLYVTHGYVSAPGARDNEQGTVLASLNGRDLSSNMMNALAQSGSQAEIFTGEALHRAEDKLARMRTGRSPLALVQQASGKDDAGEALNTLNAALLTDTQKAVTRSIAQMRDVSFSEAKLLDIAGGFISNVGALRLEVARQVKEGDLIPVRVKGEPRFVARATWEMEKEIVAAITDGKNTQTPLMANIAPALLDGLTQGQKVATSLILQSTDRFTAVQGYAGTGKTTQFRAVQAAIDTLPEGDRPVIIGLAPTHRAVKEMRDNGIEAQTLKSFVTDWQQRTAAGETVRYDRTLFLIDESSMIGNQDTAAAYRAITAGDGRAVPVGDVAQLESPESGAPFQLMQERSPIDVAVMKEIVRQRDANLKSAVYSVIENKAGAALEKISSVSPLTVPRRPGTVAPAKSVAETKDPVSFIVADYMSRTDAAREQTMILVQLNADRRAVNSGIHRAMVESRELGQKAVIIPVLERITGGRHDFNRIQDWKPGQVVQANDRYLSVTGIDKGGDRVLLRDEAGRIHYYSPQELNATEIEVFDRREIELREGDQVRMTKTQKLAGHAAHEQYRVEQLRDNGEIVLKNRDGSKTIDPLTVTADRHVDYAWAVTGYGGQGASANYDIVLEGTEGARKRMSGMRAFYINASRARDHVQVVTDGVNDWMDTLKERDKGPVTAHDAIHPEPERAQARQIWAMGQPLARTAIGRTFLREQGLGNSAVPARVIPPTRKFPDAHLALPVYDGNGKTAGLAMLPLQPETGRIRAGEVRHMMTPGGQAAVLQKSRSGETVIVSDMAQALDAARANPDAGVLLLTGARTPSAQLLKVAGGLPDKSRRPDATLLHLVQTELQAFLRILPPDVPEQENKSALIAAREVANKLGTESPVTLPDSSDKERSVLSDRMAARIAEAMKEKVPSLPGENVPDYTALVRLASHALAKNAGLPDDAVLHSVVSALSANPLPAGVRLPAEIPAGSDVPVSVLRQIQEEQRAERLSSKAQQQDLSEQGLASAARALERQGVPRLPEASRGREPERDMPLPDRVRDIQKER</sequence>
<evidence type="ECO:0000259" key="3">
    <source>
        <dbReference type="Pfam" id="PF08751"/>
    </source>
</evidence>
<feature type="domain" description="TrwC relaxase" evidence="3">
    <location>
        <begin position="10"/>
        <end position="275"/>
    </location>
</feature>
<dbReference type="Gene3D" id="3.40.50.300">
    <property type="entry name" value="P-loop containing nucleotide triphosphate hydrolases"/>
    <property type="match status" value="1"/>
</dbReference>
<dbReference type="KEGG" id="pmak:PMPD1_4386"/>